<keyword evidence="2" id="KW-1185">Reference proteome</keyword>
<sequence>MGKNNWYIILLLFFLSSCDFFLPKKESREDIVKKEWEKLNQHEVEQPPLFTNCKNEPKETLEICFSNTITTHIEQFLSDYTVVLKEATQDTVWVSIIIDKEGGITYKDFEPPAFLEKQIPNFKTLLTESLLSLPEVKPGHVRGTTVTTQYRLPILIKVD</sequence>
<name>A0ABW5N368_9FLAO</name>
<dbReference type="PROSITE" id="PS51257">
    <property type="entry name" value="PROKAR_LIPOPROTEIN"/>
    <property type="match status" value="1"/>
</dbReference>
<dbReference type="Proteomes" id="UP001597459">
    <property type="component" value="Unassembled WGS sequence"/>
</dbReference>
<comment type="caution">
    <text evidence="1">The sequence shown here is derived from an EMBL/GenBank/DDBJ whole genome shotgun (WGS) entry which is preliminary data.</text>
</comment>
<reference evidence="2" key="1">
    <citation type="journal article" date="2019" name="Int. J. Syst. Evol. Microbiol.">
        <title>The Global Catalogue of Microorganisms (GCM) 10K type strain sequencing project: providing services to taxonomists for standard genome sequencing and annotation.</title>
        <authorList>
            <consortium name="The Broad Institute Genomics Platform"/>
            <consortium name="The Broad Institute Genome Sequencing Center for Infectious Disease"/>
            <person name="Wu L."/>
            <person name="Ma J."/>
        </authorList>
    </citation>
    <scope>NUCLEOTIDE SEQUENCE [LARGE SCALE GENOMIC DNA]</scope>
    <source>
        <strain evidence="2">KCTC 42423</strain>
    </source>
</reference>
<evidence type="ECO:0008006" key="3">
    <source>
        <dbReference type="Google" id="ProtNLM"/>
    </source>
</evidence>
<proteinExistence type="predicted"/>
<protein>
    <recommendedName>
        <fullName evidence="3">TonB protein C-terminal</fullName>
    </recommendedName>
</protein>
<organism evidence="1 2">
    <name type="scientific">Aquimarina hainanensis</name>
    <dbReference type="NCBI Taxonomy" id="1578017"/>
    <lineage>
        <taxon>Bacteria</taxon>
        <taxon>Pseudomonadati</taxon>
        <taxon>Bacteroidota</taxon>
        <taxon>Flavobacteriia</taxon>
        <taxon>Flavobacteriales</taxon>
        <taxon>Flavobacteriaceae</taxon>
        <taxon>Aquimarina</taxon>
    </lineage>
</organism>
<accession>A0ABW5N368</accession>
<gene>
    <name evidence="1" type="ORF">ACFSTE_01940</name>
</gene>
<dbReference type="EMBL" id="JBHULX010000001">
    <property type="protein sequence ID" value="MFD2589573.1"/>
    <property type="molecule type" value="Genomic_DNA"/>
</dbReference>
<evidence type="ECO:0000313" key="2">
    <source>
        <dbReference type="Proteomes" id="UP001597459"/>
    </source>
</evidence>
<evidence type="ECO:0000313" key="1">
    <source>
        <dbReference type="EMBL" id="MFD2589573.1"/>
    </source>
</evidence>
<dbReference type="RefSeq" id="WP_378258202.1">
    <property type="nucleotide sequence ID" value="NZ_JBHSJV010000001.1"/>
</dbReference>